<dbReference type="InterPro" id="IPR005123">
    <property type="entry name" value="Oxoglu/Fe-dep_dioxygenase_dom"/>
</dbReference>
<keyword evidence="1" id="KW-0408">Iron</keyword>
<evidence type="ECO:0000259" key="2">
    <source>
        <dbReference type="PROSITE" id="PS51471"/>
    </source>
</evidence>
<keyword evidence="1" id="KW-0479">Metal-binding</keyword>
<gene>
    <name evidence="3" type="ORF">OKW52_03355</name>
</gene>
<dbReference type="Proteomes" id="UP001208938">
    <property type="component" value="Unassembled WGS sequence"/>
</dbReference>
<sequence length="261" mass="29188">MRDILDLDRYPLDRPGSPAWHALVGHCRAQLAADGMFSLPGLVTQAALTRAMAEITPLMPQAFTHKRSHNIYFKPTVPGLPDDHPALCKVETASHTLCADQMPQSVPVWIYEWAPFQVFLAAAMDLPALFPMLDPLARVNVMTYRTGERLNWHFDRSDFTTTILLQAPEGGGEFLYHTDLRSDDNPNHDGVARLLRGEDPLMQTLRLSAGTLNVFKGRNTPHCVTPVEGSTDRVITVFSYYPRPGVVFSPEERLGFYGREG</sequence>
<evidence type="ECO:0000313" key="4">
    <source>
        <dbReference type="Proteomes" id="UP001208938"/>
    </source>
</evidence>
<comment type="similarity">
    <text evidence="1">Belongs to the iron/ascorbate-dependent oxidoreductase family.</text>
</comment>
<name>A0ABT3GUX0_9RHOB</name>
<feature type="domain" description="Fe2OG dioxygenase" evidence="2">
    <location>
        <begin position="135"/>
        <end position="242"/>
    </location>
</feature>
<protein>
    <submittedName>
        <fullName evidence="3">2OG-Fe(II) oxygenase</fullName>
    </submittedName>
</protein>
<dbReference type="EMBL" id="JAPDFL010000001">
    <property type="protein sequence ID" value="MCW1931328.1"/>
    <property type="molecule type" value="Genomic_DNA"/>
</dbReference>
<organism evidence="3 4">
    <name type="scientific">Pararhodobacter zhoushanensis</name>
    <dbReference type="NCBI Taxonomy" id="2479545"/>
    <lineage>
        <taxon>Bacteria</taxon>
        <taxon>Pseudomonadati</taxon>
        <taxon>Pseudomonadota</taxon>
        <taxon>Alphaproteobacteria</taxon>
        <taxon>Rhodobacterales</taxon>
        <taxon>Paracoccaceae</taxon>
        <taxon>Pararhodobacter</taxon>
    </lineage>
</organism>
<evidence type="ECO:0000313" key="3">
    <source>
        <dbReference type="EMBL" id="MCW1931328.1"/>
    </source>
</evidence>
<evidence type="ECO:0000256" key="1">
    <source>
        <dbReference type="RuleBase" id="RU003682"/>
    </source>
</evidence>
<dbReference type="PROSITE" id="PS51471">
    <property type="entry name" value="FE2OG_OXY"/>
    <property type="match status" value="1"/>
</dbReference>
<comment type="caution">
    <text evidence="3">The sequence shown here is derived from an EMBL/GenBank/DDBJ whole genome shotgun (WGS) entry which is preliminary data.</text>
</comment>
<dbReference type="RefSeq" id="WP_264504453.1">
    <property type="nucleotide sequence ID" value="NZ_JAPDFL010000001.1"/>
</dbReference>
<dbReference type="Gene3D" id="2.60.120.620">
    <property type="entry name" value="q2cbj1_9rhob like domain"/>
    <property type="match status" value="1"/>
</dbReference>
<keyword evidence="4" id="KW-1185">Reference proteome</keyword>
<accession>A0ABT3GUX0</accession>
<reference evidence="3 4" key="1">
    <citation type="submission" date="2022-10" db="EMBL/GenBank/DDBJ databases">
        <title>Pararhodobacter sp. nov., isolated from marine algae.</title>
        <authorList>
            <person name="Choi B.J."/>
            <person name="Kim J.M."/>
            <person name="Lee J.K."/>
            <person name="Choi D.G."/>
            <person name="Jeon C.O."/>
        </authorList>
    </citation>
    <scope>NUCLEOTIDE SEQUENCE [LARGE SCALE GENOMIC DNA]</scope>
    <source>
        <strain evidence="3 4">ZQ420</strain>
    </source>
</reference>
<proteinExistence type="inferred from homology"/>
<keyword evidence="1" id="KW-0560">Oxidoreductase</keyword>